<dbReference type="OrthoDB" id="9815825at2"/>
<dbReference type="InParanoid" id="A0A540VH79"/>
<dbReference type="EMBL" id="VIGC01000010">
    <property type="protein sequence ID" value="TQE96052.1"/>
    <property type="molecule type" value="Genomic_DNA"/>
</dbReference>
<dbReference type="InterPro" id="IPR055170">
    <property type="entry name" value="GFO_IDH_MocA-like_dom"/>
</dbReference>
<evidence type="ECO:0000313" key="4">
    <source>
        <dbReference type="EMBL" id="TQE96052.1"/>
    </source>
</evidence>
<evidence type="ECO:0000259" key="3">
    <source>
        <dbReference type="Pfam" id="PF22725"/>
    </source>
</evidence>
<dbReference type="SUPFAM" id="SSF55347">
    <property type="entry name" value="Glyceraldehyde-3-phosphate dehydrogenase-like, C-terminal domain"/>
    <property type="match status" value="1"/>
</dbReference>
<dbReference type="AlphaFoldDB" id="A0A540VH79"/>
<evidence type="ECO:0000259" key="2">
    <source>
        <dbReference type="Pfam" id="PF01408"/>
    </source>
</evidence>
<gene>
    <name evidence="4" type="ORF">FKZ61_09340</name>
</gene>
<comment type="caution">
    <text evidence="4">The sequence shown here is derived from an EMBL/GenBank/DDBJ whole genome shotgun (WGS) entry which is preliminary data.</text>
</comment>
<dbReference type="Proteomes" id="UP000317371">
    <property type="component" value="Unassembled WGS sequence"/>
</dbReference>
<reference evidence="4 5" key="1">
    <citation type="submission" date="2019-06" db="EMBL/GenBank/DDBJ databases">
        <title>Genome sequence of Litorilinea aerophila BAA-2444.</title>
        <authorList>
            <person name="Maclea K.S."/>
            <person name="Maurais E.G."/>
            <person name="Iannazzi L.C."/>
        </authorList>
    </citation>
    <scope>NUCLEOTIDE SEQUENCE [LARGE SCALE GENOMIC DNA]</scope>
    <source>
        <strain evidence="4 5">ATCC BAA-2444</strain>
    </source>
</reference>
<dbReference type="InterPro" id="IPR036291">
    <property type="entry name" value="NAD(P)-bd_dom_sf"/>
</dbReference>
<dbReference type="GO" id="GO:0016491">
    <property type="term" value="F:oxidoreductase activity"/>
    <property type="evidence" value="ECO:0007669"/>
    <property type="project" value="UniProtKB-KW"/>
</dbReference>
<dbReference type="GO" id="GO:0000166">
    <property type="term" value="F:nucleotide binding"/>
    <property type="evidence" value="ECO:0007669"/>
    <property type="project" value="InterPro"/>
</dbReference>
<accession>A0A540VH79</accession>
<dbReference type="PANTHER" id="PTHR43818">
    <property type="entry name" value="BCDNA.GH03377"/>
    <property type="match status" value="1"/>
</dbReference>
<evidence type="ECO:0000256" key="1">
    <source>
        <dbReference type="ARBA" id="ARBA00023002"/>
    </source>
</evidence>
<dbReference type="Pfam" id="PF01408">
    <property type="entry name" value="GFO_IDH_MocA"/>
    <property type="match status" value="1"/>
</dbReference>
<protein>
    <submittedName>
        <fullName evidence="4">Gfo/Idh/MocA family oxidoreductase</fullName>
    </submittedName>
</protein>
<dbReference type="PANTHER" id="PTHR43818:SF11">
    <property type="entry name" value="BCDNA.GH03377"/>
    <property type="match status" value="1"/>
</dbReference>
<dbReference type="Pfam" id="PF22725">
    <property type="entry name" value="GFO_IDH_MocA_C3"/>
    <property type="match status" value="1"/>
</dbReference>
<dbReference type="InterPro" id="IPR000683">
    <property type="entry name" value="Gfo/Idh/MocA-like_OxRdtase_N"/>
</dbReference>
<dbReference type="Gene3D" id="3.40.50.720">
    <property type="entry name" value="NAD(P)-binding Rossmann-like Domain"/>
    <property type="match status" value="1"/>
</dbReference>
<keyword evidence="1" id="KW-0560">Oxidoreductase</keyword>
<name>A0A540VH79_9CHLR</name>
<dbReference type="Gene3D" id="3.30.360.10">
    <property type="entry name" value="Dihydrodipicolinate Reductase, domain 2"/>
    <property type="match status" value="1"/>
</dbReference>
<proteinExistence type="predicted"/>
<organism evidence="4 5">
    <name type="scientific">Litorilinea aerophila</name>
    <dbReference type="NCBI Taxonomy" id="1204385"/>
    <lineage>
        <taxon>Bacteria</taxon>
        <taxon>Bacillati</taxon>
        <taxon>Chloroflexota</taxon>
        <taxon>Caldilineae</taxon>
        <taxon>Caldilineales</taxon>
        <taxon>Caldilineaceae</taxon>
        <taxon>Litorilinea</taxon>
    </lineage>
</organism>
<dbReference type="SUPFAM" id="SSF51735">
    <property type="entry name" value="NAD(P)-binding Rossmann-fold domains"/>
    <property type="match status" value="1"/>
</dbReference>
<dbReference type="InterPro" id="IPR050463">
    <property type="entry name" value="Gfo/Idh/MocA_oxidrdct_glycsds"/>
</dbReference>
<evidence type="ECO:0000313" key="5">
    <source>
        <dbReference type="Proteomes" id="UP000317371"/>
    </source>
</evidence>
<keyword evidence="5" id="KW-1185">Reference proteome</keyword>
<feature type="domain" description="Gfo/Idh/MocA-like oxidoreductase N-terminal" evidence="2">
    <location>
        <begin position="4"/>
        <end position="121"/>
    </location>
</feature>
<feature type="domain" description="GFO/IDH/MocA-like oxidoreductase" evidence="3">
    <location>
        <begin position="132"/>
        <end position="267"/>
    </location>
</feature>
<sequence>MPRIRVGVIGVGQIGKRHLQNYSGIEGAEVVAIADINEAEAKRVGALFGIPNVYTDFRQLLARDDIDAVDVCLHNNFHMPVTVAALEAGKHVFCEKPMAGSYVDAARMLETAERTGRKLSIQIQNLFDRETKAAKALIDGGHLGRLYHARSTGHRRRGRPFVDGYGSPTFVQKQNAAGGALYDMGVYHISTILYLLGNPAVERISGKTYQELEMDEARRELSGYNVEELGLGFVRMADGITLDIIEAWAIQLDTIEGSSVVGTRGGVRLKPFGYFHTIGDLDLVSTADLDRFQFRLHTVRGHGDAYDGPQQHWIAALQGRVELLPTAQLALNTMLISEGIYLSNQLGREVTADEVREASVSTAVMV</sequence>